<feature type="domain" description="Alanyl-transfer RNA synthetases family profile" evidence="10">
    <location>
        <begin position="1"/>
        <end position="142"/>
    </location>
</feature>
<dbReference type="GO" id="GO:0000049">
    <property type="term" value="F:tRNA binding"/>
    <property type="evidence" value="ECO:0007669"/>
    <property type="project" value="UniProtKB-KW"/>
</dbReference>
<dbReference type="Gene3D" id="3.30.930.10">
    <property type="entry name" value="Bira Bifunctional Protein, Domain 2"/>
    <property type="match status" value="1"/>
</dbReference>
<dbReference type="InterPro" id="IPR018164">
    <property type="entry name" value="Ala-tRNA-synth_IIc_N"/>
</dbReference>
<organism evidence="11">
    <name type="scientific">Medioppia subpectinata</name>
    <dbReference type="NCBI Taxonomy" id="1979941"/>
    <lineage>
        <taxon>Eukaryota</taxon>
        <taxon>Metazoa</taxon>
        <taxon>Ecdysozoa</taxon>
        <taxon>Arthropoda</taxon>
        <taxon>Chelicerata</taxon>
        <taxon>Arachnida</taxon>
        <taxon>Acari</taxon>
        <taxon>Acariformes</taxon>
        <taxon>Sarcoptiformes</taxon>
        <taxon>Oribatida</taxon>
        <taxon>Brachypylina</taxon>
        <taxon>Oppioidea</taxon>
        <taxon>Oppiidae</taxon>
        <taxon>Medioppia</taxon>
    </lineage>
</organism>
<evidence type="ECO:0000256" key="3">
    <source>
        <dbReference type="ARBA" id="ARBA00022555"/>
    </source>
</evidence>
<dbReference type="PROSITE" id="PS50860">
    <property type="entry name" value="AA_TRNA_LIGASE_II_ALA"/>
    <property type="match status" value="1"/>
</dbReference>
<keyword evidence="8" id="KW-0648">Protein biosynthesis</keyword>
<dbReference type="InterPro" id="IPR050058">
    <property type="entry name" value="Ala-tRNA_ligase"/>
</dbReference>
<evidence type="ECO:0000256" key="6">
    <source>
        <dbReference type="ARBA" id="ARBA00022840"/>
    </source>
</evidence>
<dbReference type="OrthoDB" id="2423964at2759"/>
<dbReference type="SUPFAM" id="SSF101353">
    <property type="entry name" value="Putative anticodon-binding domain of alanyl-tRNA synthetase (AlaRS)"/>
    <property type="match status" value="1"/>
</dbReference>
<feature type="non-terminal residue" evidence="11">
    <location>
        <position position="1"/>
    </location>
</feature>
<dbReference type="Pfam" id="PF01411">
    <property type="entry name" value="tRNA-synt_2c"/>
    <property type="match status" value="1"/>
</dbReference>
<name>A0A7R9LTU8_9ACAR</name>
<evidence type="ECO:0000256" key="7">
    <source>
        <dbReference type="ARBA" id="ARBA00022884"/>
    </source>
</evidence>
<keyword evidence="5" id="KW-0547">Nucleotide-binding</keyword>
<dbReference type="GO" id="GO:0004813">
    <property type="term" value="F:alanine-tRNA ligase activity"/>
    <property type="evidence" value="ECO:0007669"/>
    <property type="project" value="UniProtKB-EC"/>
</dbReference>
<dbReference type="InterPro" id="IPR018162">
    <property type="entry name" value="Ala-tRNA-ligase_IIc_anticod-bd"/>
</dbReference>
<accession>A0A7R9LTU8</accession>
<evidence type="ECO:0000313" key="12">
    <source>
        <dbReference type="Proteomes" id="UP000759131"/>
    </source>
</evidence>
<keyword evidence="7" id="KW-0694">RNA-binding</keyword>
<evidence type="ECO:0000256" key="9">
    <source>
        <dbReference type="ARBA" id="ARBA00023146"/>
    </source>
</evidence>
<keyword evidence="12" id="KW-1185">Reference proteome</keyword>
<dbReference type="GO" id="GO:0002161">
    <property type="term" value="F:aminoacyl-tRNA deacylase activity"/>
    <property type="evidence" value="ECO:0007669"/>
    <property type="project" value="TreeGrafter"/>
</dbReference>
<gene>
    <name evidence="11" type="ORF">OSB1V03_LOCUS21504</name>
</gene>
<sequence>KCIRVGGKHCDLTTVGTDGRHHTFFEMLGNWSFGDYHKKESCRMAWDLLTQVFKLDVNRLVVTYFGGDKQLGLEPDFETRDIWLQIGLAKDRVIPLGSKDNFWEMGETGPCGICTEIHYLLEPTVSTNADHLMKNCIEIWNLNSHSKPYGHSIADPLDISYRILADHSRMYTIAISDGLKS</sequence>
<reference evidence="11" key="1">
    <citation type="submission" date="2020-11" db="EMBL/GenBank/DDBJ databases">
        <authorList>
            <person name="Tran Van P."/>
        </authorList>
    </citation>
    <scope>NUCLEOTIDE SEQUENCE</scope>
</reference>
<evidence type="ECO:0000256" key="5">
    <source>
        <dbReference type="ARBA" id="ARBA00022741"/>
    </source>
</evidence>
<dbReference type="InterPro" id="IPR018165">
    <property type="entry name" value="Ala-tRNA-synth_IIc_core"/>
</dbReference>
<keyword evidence="4" id="KW-0436">Ligase</keyword>
<dbReference type="EMBL" id="CAJPIZ010040278">
    <property type="protein sequence ID" value="CAG2121558.1"/>
    <property type="molecule type" value="Genomic_DNA"/>
</dbReference>
<dbReference type="GO" id="GO:0006419">
    <property type="term" value="P:alanyl-tRNA aminoacylation"/>
    <property type="evidence" value="ECO:0007669"/>
    <property type="project" value="InterPro"/>
</dbReference>
<feature type="non-terminal residue" evidence="11">
    <location>
        <position position="181"/>
    </location>
</feature>
<dbReference type="PANTHER" id="PTHR11777:SF9">
    <property type="entry name" value="ALANINE--TRNA LIGASE, CYTOPLASMIC"/>
    <property type="match status" value="1"/>
</dbReference>
<protein>
    <recommendedName>
        <fullName evidence="2">alanine--tRNA ligase</fullName>
        <ecNumber evidence="2">6.1.1.7</ecNumber>
    </recommendedName>
</protein>
<dbReference type="GO" id="GO:0005739">
    <property type="term" value="C:mitochondrion"/>
    <property type="evidence" value="ECO:0007669"/>
    <property type="project" value="TreeGrafter"/>
</dbReference>
<dbReference type="Proteomes" id="UP000759131">
    <property type="component" value="Unassembled WGS sequence"/>
</dbReference>
<evidence type="ECO:0000256" key="4">
    <source>
        <dbReference type="ARBA" id="ARBA00022598"/>
    </source>
</evidence>
<dbReference type="PANTHER" id="PTHR11777">
    <property type="entry name" value="ALANYL-TRNA SYNTHETASE"/>
    <property type="match status" value="1"/>
</dbReference>
<dbReference type="InterPro" id="IPR045864">
    <property type="entry name" value="aa-tRNA-synth_II/BPL/LPL"/>
</dbReference>
<keyword evidence="9" id="KW-0030">Aminoacyl-tRNA synthetase</keyword>
<comment type="similarity">
    <text evidence="1">Belongs to the class-II aminoacyl-tRNA synthetase family.</text>
</comment>
<proteinExistence type="inferred from homology"/>
<dbReference type="GO" id="GO:0005524">
    <property type="term" value="F:ATP binding"/>
    <property type="evidence" value="ECO:0007669"/>
    <property type="project" value="UniProtKB-KW"/>
</dbReference>
<evidence type="ECO:0000259" key="10">
    <source>
        <dbReference type="PROSITE" id="PS50860"/>
    </source>
</evidence>
<keyword evidence="3" id="KW-0820">tRNA-binding</keyword>
<evidence type="ECO:0000256" key="1">
    <source>
        <dbReference type="ARBA" id="ARBA00008226"/>
    </source>
</evidence>
<evidence type="ECO:0000256" key="2">
    <source>
        <dbReference type="ARBA" id="ARBA00013168"/>
    </source>
</evidence>
<dbReference type="EMBL" id="OC894853">
    <property type="protein sequence ID" value="CAD7647556.1"/>
    <property type="molecule type" value="Genomic_DNA"/>
</dbReference>
<dbReference type="AlphaFoldDB" id="A0A7R9LTU8"/>
<dbReference type="SUPFAM" id="SSF55681">
    <property type="entry name" value="Class II aaRS and biotin synthetases"/>
    <property type="match status" value="1"/>
</dbReference>
<dbReference type="EC" id="6.1.1.7" evidence="2"/>
<evidence type="ECO:0000256" key="8">
    <source>
        <dbReference type="ARBA" id="ARBA00022917"/>
    </source>
</evidence>
<keyword evidence="6" id="KW-0067">ATP-binding</keyword>
<evidence type="ECO:0000313" key="11">
    <source>
        <dbReference type="EMBL" id="CAD7647556.1"/>
    </source>
</evidence>